<gene>
    <name evidence="2" type="ORF">ERS852411_03302</name>
</gene>
<keyword evidence="1" id="KW-0472">Membrane</keyword>
<reference evidence="2 3" key="1">
    <citation type="submission" date="2015-09" db="EMBL/GenBank/DDBJ databases">
        <authorList>
            <consortium name="Pathogen Informatics"/>
        </authorList>
    </citation>
    <scope>NUCLEOTIDE SEQUENCE [LARGE SCALE GENOMIC DNA]</scope>
    <source>
        <strain evidence="2 3">2789STDY5608854</strain>
    </source>
</reference>
<accession>A0A174PCN8</accession>
<sequence length="65" mass="7185">MNTKTKQGGLGIVSILTIVFIVLKLSGVIKWHWIWVLSPIWISALTAVILFAGILIGGRLKKGKW</sequence>
<name>A0A174PCN8_FLAPL</name>
<dbReference type="AlphaFoldDB" id="A0A174PCN8"/>
<dbReference type="EMBL" id="CYZT01000404">
    <property type="protein sequence ID" value="CUP56580.1"/>
    <property type="molecule type" value="Genomic_DNA"/>
</dbReference>
<keyword evidence="1" id="KW-1133">Transmembrane helix</keyword>
<evidence type="ECO:0008006" key="4">
    <source>
        <dbReference type="Google" id="ProtNLM"/>
    </source>
</evidence>
<organism evidence="2 3">
    <name type="scientific">Flavonifractor plautii</name>
    <name type="common">Fusobacterium plautii</name>
    <dbReference type="NCBI Taxonomy" id="292800"/>
    <lineage>
        <taxon>Bacteria</taxon>
        <taxon>Bacillati</taxon>
        <taxon>Bacillota</taxon>
        <taxon>Clostridia</taxon>
        <taxon>Eubacteriales</taxon>
        <taxon>Oscillospiraceae</taxon>
        <taxon>Flavonifractor</taxon>
    </lineage>
</organism>
<proteinExistence type="predicted"/>
<evidence type="ECO:0000256" key="1">
    <source>
        <dbReference type="SAM" id="Phobius"/>
    </source>
</evidence>
<keyword evidence="1" id="KW-0812">Transmembrane</keyword>
<evidence type="ECO:0000313" key="2">
    <source>
        <dbReference type="EMBL" id="CUP56580.1"/>
    </source>
</evidence>
<dbReference type="RefSeq" id="WP_021630486.1">
    <property type="nucleotide sequence ID" value="NZ_JADNAN010000199.1"/>
</dbReference>
<protein>
    <recommendedName>
        <fullName evidence="4">Transmembrane Fragile-X-F protein</fullName>
    </recommendedName>
</protein>
<evidence type="ECO:0000313" key="3">
    <source>
        <dbReference type="Proteomes" id="UP000095746"/>
    </source>
</evidence>
<feature type="transmembrane region" description="Helical" evidence="1">
    <location>
        <begin position="40"/>
        <end position="60"/>
    </location>
</feature>
<dbReference type="Proteomes" id="UP000095746">
    <property type="component" value="Unassembled WGS sequence"/>
</dbReference>
<feature type="transmembrane region" description="Helical" evidence="1">
    <location>
        <begin position="12"/>
        <end position="34"/>
    </location>
</feature>